<sequence>MPDELMRFIQRDTYSLLIKGFAGTGKTTLALTILKALESKNNFFYISTRISPKQLFQYYPWLAKFVGQPRPANPAEAPDHGLMTSFEDARLDEPESLFERITNQLMDIKSPVIIIDSWDAIASFMDKEARLNNERVLQTWRERAGAKLIFISEHPDDTTLDFLVDGIVELKQSYYESVRVREIFLLKLRGIRIERPSYIYTLDNSVFRSFVPYRPIKFKPAAEPYRKKIRISNGIATTDYIRSGYPVLDSSLGGGFPRKGTVLLELDPHVNAVVAMAFLERIISNFIFDNNPVLFQPFDWMDPHAIMDYLEPSMPADKKDLFKILWMSKVNGMADNIITMPGKKQRADPIVEALAKMKQKRPDKLLLNIMGTDMMQRSYGRKGIRSGMENLLSDIRTSADLSIAVVSHSQGEVLEYLSEVSDMHLCLMMIKDTLFLQSLVPASTLYAVVFDEHQIGLEPVV</sequence>
<proteinExistence type="predicted"/>
<dbReference type="STRING" id="1237085.Ngar_c23160"/>
<evidence type="ECO:0000313" key="5">
    <source>
        <dbReference type="Proteomes" id="UP000008037"/>
    </source>
</evidence>
<dbReference type="KEGG" id="nga:Ngar_c23160"/>
<dbReference type="PANTHER" id="PTHR43637">
    <property type="entry name" value="UPF0273 PROTEIN TM_0370"/>
    <property type="match status" value="1"/>
</dbReference>
<gene>
    <name evidence="4" type="primary">gvpD</name>
    <name evidence="4" type="ordered locus">Ngar_c23160</name>
</gene>
<dbReference type="GO" id="GO:0005524">
    <property type="term" value="F:ATP binding"/>
    <property type="evidence" value="ECO:0007669"/>
    <property type="project" value="UniProtKB-KW"/>
</dbReference>
<dbReference type="InParanoid" id="K0IL09"/>
<accession>K0IL09</accession>
<dbReference type="SMART" id="SM00382">
    <property type="entry name" value="AAA"/>
    <property type="match status" value="1"/>
</dbReference>
<dbReference type="PANTHER" id="PTHR43637:SF2">
    <property type="entry name" value="PROTEIN GVPD 1"/>
    <property type="match status" value="1"/>
</dbReference>
<reference evidence="4 5" key="1">
    <citation type="journal article" date="2012" name="Environ. Microbiol.">
        <title>The genome of the ammonia-oxidizing Candidatus Nitrososphaera gargensis: insights into metabolic versatility and environmental adaptations.</title>
        <authorList>
            <person name="Spang A."/>
            <person name="Poehlein A."/>
            <person name="Offre P."/>
            <person name="Zumbragel S."/>
            <person name="Haider S."/>
            <person name="Rychlik N."/>
            <person name="Nowka B."/>
            <person name="Schmeisser C."/>
            <person name="Lebedeva E.V."/>
            <person name="Rattei T."/>
            <person name="Bohm C."/>
            <person name="Schmid M."/>
            <person name="Galushko A."/>
            <person name="Hatzenpichler R."/>
            <person name="Weinmaier T."/>
            <person name="Daniel R."/>
            <person name="Schleper C."/>
            <person name="Spieck E."/>
            <person name="Streit W."/>
            <person name="Wagner M."/>
        </authorList>
    </citation>
    <scope>NUCLEOTIDE SEQUENCE [LARGE SCALE GENOMIC DNA]</scope>
    <source>
        <strain evidence="5">Ga9.2</strain>
    </source>
</reference>
<dbReference type="Gene3D" id="3.40.50.300">
    <property type="entry name" value="P-loop containing nucleotide triphosphate hydrolases"/>
    <property type="match status" value="1"/>
</dbReference>
<dbReference type="InterPro" id="IPR027417">
    <property type="entry name" value="P-loop_NTPase"/>
</dbReference>
<dbReference type="Pfam" id="PF07088">
    <property type="entry name" value="GvpD_P-loop"/>
    <property type="match status" value="1"/>
</dbReference>
<feature type="domain" description="AAA+ ATPase" evidence="3">
    <location>
        <begin position="12"/>
        <end position="174"/>
    </location>
</feature>
<dbReference type="InterPro" id="IPR009788">
    <property type="entry name" value="GvpD_P-loop"/>
</dbReference>
<name>K0IL09_NITGG</name>
<dbReference type="HOGENOM" id="CLU_047518_0_0_2"/>
<protein>
    <submittedName>
        <fullName evidence="4">Putative gas vesicle protein GvpD</fullName>
    </submittedName>
</protein>
<keyword evidence="1" id="KW-0547">Nucleotide-binding</keyword>
<evidence type="ECO:0000256" key="2">
    <source>
        <dbReference type="ARBA" id="ARBA00022840"/>
    </source>
</evidence>
<organism evidence="4 5">
    <name type="scientific">Nitrososphaera gargensis (strain Ga9.2)</name>
    <dbReference type="NCBI Taxonomy" id="1237085"/>
    <lineage>
        <taxon>Archaea</taxon>
        <taxon>Nitrososphaerota</taxon>
        <taxon>Nitrososphaeria</taxon>
        <taxon>Nitrososphaerales</taxon>
        <taxon>Nitrososphaeraceae</taxon>
        <taxon>Nitrososphaera</taxon>
    </lineage>
</organism>
<dbReference type="Proteomes" id="UP000008037">
    <property type="component" value="Chromosome"/>
</dbReference>
<evidence type="ECO:0000256" key="1">
    <source>
        <dbReference type="ARBA" id="ARBA00022741"/>
    </source>
</evidence>
<keyword evidence="5" id="KW-1185">Reference proteome</keyword>
<dbReference type="EMBL" id="CP002408">
    <property type="protein sequence ID" value="AFU59242.1"/>
    <property type="molecule type" value="Genomic_DNA"/>
</dbReference>
<dbReference type="SUPFAM" id="SSF52540">
    <property type="entry name" value="P-loop containing nucleoside triphosphate hydrolases"/>
    <property type="match status" value="1"/>
</dbReference>
<keyword evidence="2" id="KW-0067">ATP-binding</keyword>
<dbReference type="InterPro" id="IPR003593">
    <property type="entry name" value="AAA+_ATPase"/>
</dbReference>
<dbReference type="AlphaFoldDB" id="K0IL09"/>
<evidence type="ECO:0000259" key="3">
    <source>
        <dbReference type="SMART" id="SM00382"/>
    </source>
</evidence>
<evidence type="ECO:0000313" key="4">
    <source>
        <dbReference type="EMBL" id="AFU59242.1"/>
    </source>
</evidence>